<dbReference type="Pfam" id="PF23202">
    <property type="entry name" value="PAH_ZNF598"/>
    <property type="match status" value="1"/>
</dbReference>
<dbReference type="EMBL" id="LFJN01000001">
    <property type="protein sequence ID" value="KPI45745.1"/>
    <property type="molecule type" value="Genomic_DNA"/>
</dbReference>
<evidence type="ECO:0000259" key="2">
    <source>
        <dbReference type="PROSITE" id="PS00028"/>
    </source>
</evidence>
<dbReference type="InterPro" id="IPR044288">
    <property type="entry name" value="ZNF598/HEL2"/>
</dbReference>
<feature type="domain" description="C2H2-type" evidence="2">
    <location>
        <begin position="66"/>
        <end position="89"/>
    </location>
</feature>
<gene>
    <name evidence="3" type="ORF">AB675_591</name>
</gene>
<sequence length="681" mass="74135">MRALYKSRACPHCRTEAPFTIFTDSTEKPFQDFKDSDFVKIDENLGIKFEKQSIVEDTILLLRYNCPDQTCDMACHSWPHLTKHVRGKHGKLMCDLCIRHKKVFAHEHEMFTFAELRRHETRGDDKPGAVDQTGFKGHPECGFCKERFYGDDELYTHCREKHERCHICDRRNGGRNPQYYLNYQELEKHFASDHFVCLDPECQANKTNVFESEMDLKAHQLSEHAGSQSKDVRRDARMVNLSSFDNVRTPYQPERNRRGGGGRGRDPNAEPLPVSSAQPMTRAELAYQRVMAIQTSQTVAPRTFGGQLTQSAPTPRPQPTQQQTRPQPTPQDLPALDTLTIDPSTATPADRARTLRHATVTERASNLLGNDATKLSQFRTNVSSYRTSAISAADLIDAFFSLFDCSANELGILIRELADLYENEAKKTDLLSAWSSWRSINEDYPSLPLPQGAAEADNPNGGLGVNVGSGRRVLKLKSSTAQSSRSSQARQASWSGISSAAAPRQRGVPGLNPVGGDAFPSLPTSTRSAAKPHTFNWANTSSSTASARPTTSTPTPSTTGSRTNTKPGPAPVRTADAFPSLPTSTKPLNTMISGFNTRGYVRSTNSSARNSGTSTPAAMNSVWGKGPTPAQAAAAVSDAFAGGAVNGGVAQGDVGGGGVVQGKAKGKGKGRAKGETLYHFG</sequence>
<dbReference type="InterPro" id="IPR057634">
    <property type="entry name" value="PAH_ZNF598/HEL2"/>
</dbReference>
<dbReference type="PROSITE" id="PS00028">
    <property type="entry name" value="ZINC_FINGER_C2H2_1"/>
    <property type="match status" value="2"/>
</dbReference>
<dbReference type="InterPro" id="IPR056437">
    <property type="entry name" value="Znf-C2H2_ZNF598/HEL2"/>
</dbReference>
<dbReference type="SMART" id="SM00355">
    <property type="entry name" value="ZnF_C2H2"/>
    <property type="match status" value="4"/>
</dbReference>
<evidence type="ECO:0000313" key="4">
    <source>
        <dbReference type="Proteomes" id="UP000038010"/>
    </source>
</evidence>
<feature type="region of interest" description="Disordered" evidence="1">
    <location>
        <begin position="660"/>
        <end position="681"/>
    </location>
</feature>
<evidence type="ECO:0000256" key="1">
    <source>
        <dbReference type="SAM" id="MobiDB-lite"/>
    </source>
</evidence>
<keyword evidence="4" id="KW-1185">Reference proteome</keyword>
<feature type="compositionally biased region" description="Low complexity" evidence="1">
    <location>
        <begin position="478"/>
        <end position="495"/>
    </location>
</feature>
<dbReference type="VEuPathDB" id="FungiDB:AB675_591"/>
<feature type="region of interest" description="Disordered" evidence="1">
    <location>
        <begin position="305"/>
        <end position="351"/>
    </location>
</feature>
<dbReference type="Proteomes" id="UP000038010">
    <property type="component" value="Unassembled WGS sequence"/>
</dbReference>
<dbReference type="OrthoDB" id="3838338at2759"/>
<dbReference type="PANTHER" id="PTHR22938:SF0">
    <property type="entry name" value="E3 UBIQUITIN-PROTEIN LIGASE ZNF598"/>
    <property type="match status" value="1"/>
</dbReference>
<reference evidence="3 4" key="1">
    <citation type="submission" date="2015-06" db="EMBL/GenBank/DDBJ databases">
        <title>Draft genome of the ant-associated black yeast Phialophora attae CBS 131958.</title>
        <authorList>
            <person name="Moreno L.F."/>
            <person name="Stielow B.J."/>
            <person name="de Hoog S."/>
            <person name="Vicente V.A."/>
            <person name="Weiss V.A."/>
            <person name="de Vries M."/>
            <person name="Cruz L.M."/>
            <person name="Souza E.M."/>
        </authorList>
    </citation>
    <scope>NUCLEOTIDE SEQUENCE [LARGE SCALE GENOMIC DNA]</scope>
    <source>
        <strain evidence="3 4">CBS 131958</strain>
    </source>
</reference>
<feature type="domain" description="C2H2-type" evidence="2">
    <location>
        <begin position="141"/>
        <end position="162"/>
    </location>
</feature>
<dbReference type="AlphaFoldDB" id="A0A0N1I1I9"/>
<dbReference type="RefSeq" id="XP_018005708.1">
    <property type="nucleotide sequence ID" value="XM_018146169.1"/>
</dbReference>
<feature type="compositionally biased region" description="Basic and acidic residues" evidence="1">
    <location>
        <begin position="672"/>
        <end position="681"/>
    </location>
</feature>
<protein>
    <submittedName>
        <fullName evidence="3">E3 ubiquitin-protein ligase hel2</fullName>
    </submittedName>
</protein>
<dbReference type="GO" id="GO:0016567">
    <property type="term" value="P:protein ubiquitination"/>
    <property type="evidence" value="ECO:0007669"/>
    <property type="project" value="TreeGrafter"/>
</dbReference>
<dbReference type="GO" id="GO:0061630">
    <property type="term" value="F:ubiquitin protein ligase activity"/>
    <property type="evidence" value="ECO:0007669"/>
    <property type="project" value="InterPro"/>
</dbReference>
<dbReference type="GeneID" id="28738039"/>
<feature type="region of interest" description="Disordered" evidence="1">
    <location>
        <begin position="449"/>
        <end position="468"/>
    </location>
</feature>
<accession>A0A0N1I1I9</accession>
<name>A0A0N1I1I9_9EURO</name>
<feature type="region of interest" description="Disordered" evidence="1">
    <location>
        <begin position="476"/>
        <end position="589"/>
    </location>
</feature>
<organism evidence="3 4">
    <name type="scientific">Cyphellophora attinorum</name>
    <dbReference type="NCBI Taxonomy" id="1664694"/>
    <lineage>
        <taxon>Eukaryota</taxon>
        <taxon>Fungi</taxon>
        <taxon>Dikarya</taxon>
        <taxon>Ascomycota</taxon>
        <taxon>Pezizomycotina</taxon>
        <taxon>Eurotiomycetes</taxon>
        <taxon>Chaetothyriomycetidae</taxon>
        <taxon>Chaetothyriales</taxon>
        <taxon>Cyphellophoraceae</taxon>
        <taxon>Cyphellophora</taxon>
    </lineage>
</organism>
<dbReference type="Pfam" id="PF23230">
    <property type="entry name" value="zf-C2H2_13"/>
    <property type="match status" value="1"/>
</dbReference>
<dbReference type="STRING" id="1664694.A0A0N1I1I9"/>
<feature type="region of interest" description="Disordered" evidence="1">
    <location>
        <begin position="240"/>
        <end position="278"/>
    </location>
</feature>
<proteinExistence type="predicted"/>
<comment type="caution">
    <text evidence="3">The sequence shown here is derived from an EMBL/GenBank/DDBJ whole genome shotgun (WGS) entry which is preliminary data.</text>
</comment>
<feature type="compositionally biased region" description="Low complexity" evidence="1">
    <location>
        <begin position="538"/>
        <end position="565"/>
    </location>
</feature>
<dbReference type="GO" id="GO:0043022">
    <property type="term" value="F:ribosome binding"/>
    <property type="evidence" value="ECO:0007669"/>
    <property type="project" value="TreeGrafter"/>
</dbReference>
<dbReference type="PANTHER" id="PTHR22938">
    <property type="entry name" value="ZINC FINGER PROTEIN 598"/>
    <property type="match status" value="1"/>
</dbReference>
<dbReference type="GO" id="GO:0072344">
    <property type="term" value="P:rescue of stalled ribosome"/>
    <property type="evidence" value="ECO:0007669"/>
    <property type="project" value="InterPro"/>
</dbReference>
<dbReference type="InterPro" id="IPR013087">
    <property type="entry name" value="Znf_C2H2_type"/>
</dbReference>
<evidence type="ECO:0000313" key="3">
    <source>
        <dbReference type="EMBL" id="KPI45745.1"/>
    </source>
</evidence>